<protein>
    <submittedName>
        <fullName evidence="1">Uncharacterized protein</fullName>
    </submittedName>
</protein>
<dbReference type="EMBL" id="JASPKZ010004570">
    <property type="protein sequence ID" value="KAJ9590061.1"/>
    <property type="molecule type" value="Genomic_DNA"/>
</dbReference>
<proteinExistence type="predicted"/>
<dbReference type="PANTHER" id="PTHR20910:SF1">
    <property type="entry name" value="SUPEROXIDE DISMUTASE COPPER_ZINC BINDING DOMAIN-CONTAINING PROTEIN"/>
    <property type="match status" value="1"/>
</dbReference>
<dbReference type="AlphaFoldDB" id="A0AAD8A0F1"/>
<accession>A0AAD8A0F1</accession>
<name>A0AAD8A0F1_DIPPU</name>
<evidence type="ECO:0000313" key="2">
    <source>
        <dbReference type="Proteomes" id="UP001233999"/>
    </source>
</evidence>
<reference evidence="1" key="1">
    <citation type="journal article" date="2023" name="IScience">
        <title>Live-bearing cockroach genome reveals convergent evolutionary mechanisms linked to viviparity in insects and beyond.</title>
        <authorList>
            <person name="Fouks B."/>
            <person name="Harrison M.C."/>
            <person name="Mikhailova A.A."/>
            <person name="Marchal E."/>
            <person name="English S."/>
            <person name="Carruthers M."/>
            <person name="Jennings E.C."/>
            <person name="Chiamaka E.L."/>
            <person name="Frigard R.A."/>
            <person name="Pippel M."/>
            <person name="Attardo G.M."/>
            <person name="Benoit J.B."/>
            <person name="Bornberg-Bauer E."/>
            <person name="Tobe S.S."/>
        </authorList>
    </citation>
    <scope>NUCLEOTIDE SEQUENCE</scope>
    <source>
        <strain evidence="1">Stay&amp;Tobe</strain>
    </source>
</reference>
<keyword evidence="2" id="KW-1185">Reference proteome</keyword>
<evidence type="ECO:0000313" key="1">
    <source>
        <dbReference type="EMBL" id="KAJ9590061.1"/>
    </source>
</evidence>
<gene>
    <name evidence="1" type="ORF">L9F63_016823</name>
</gene>
<reference evidence="1" key="2">
    <citation type="submission" date="2023-05" db="EMBL/GenBank/DDBJ databases">
        <authorList>
            <person name="Fouks B."/>
        </authorList>
    </citation>
    <scope>NUCLEOTIDE SEQUENCE</scope>
    <source>
        <strain evidence="1">Stay&amp;Tobe</strain>
        <tissue evidence="1">Testes</tissue>
    </source>
</reference>
<dbReference type="InterPro" id="IPR053257">
    <property type="entry name" value="Cu-only_SOD"/>
</dbReference>
<organism evidence="1 2">
    <name type="scientific">Diploptera punctata</name>
    <name type="common">Pacific beetle cockroach</name>
    <dbReference type="NCBI Taxonomy" id="6984"/>
    <lineage>
        <taxon>Eukaryota</taxon>
        <taxon>Metazoa</taxon>
        <taxon>Ecdysozoa</taxon>
        <taxon>Arthropoda</taxon>
        <taxon>Hexapoda</taxon>
        <taxon>Insecta</taxon>
        <taxon>Pterygota</taxon>
        <taxon>Neoptera</taxon>
        <taxon>Polyneoptera</taxon>
        <taxon>Dictyoptera</taxon>
        <taxon>Blattodea</taxon>
        <taxon>Blaberoidea</taxon>
        <taxon>Blaberidae</taxon>
        <taxon>Diplopterinae</taxon>
        <taxon>Diploptera</taxon>
    </lineage>
</organism>
<sequence length="131" mass="14905">LKELYRDEACHNIVHCSIGDTLSSSSAVFTTDKYEDGADISIQGEVSAMGRSIVIFDKDRGSQRFACTNIEPDKDIIKYTNIRKPPRFVVTQFIEDVREVMGLPEWMLTVVRRGRCMEGRAFSSFFISKDL</sequence>
<dbReference type="PANTHER" id="PTHR20910">
    <property type="entry name" value="AGAP001623-PA"/>
    <property type="match status" value="1"/>
</dbReference>
<comment type="caution">
    <text evidence="1">The sequence shown here is derived from an EMBL/GenBank/DDBJ whole genome shotgun (WGS) entry which is preliminary data.</text>
</comment>
<dbReference type="Proteomes" id="UP001233999">
    <property type="component" value="Unassembled WGS sequence"/>
</dbReference>
<feature type="non-terminal residue" evidence="1">
    <location>
        <position position="131"/>
    </location>
</feature>